<proteinExistence type="predicted"/>
<protein>
    <submittedName>
        <fullName evidence="1">Uncharacterized protein</fullName>
    </submittedName>
</protein>
<evidence type="ECO:0000313" key="2">
    <source>
        <dbReference type="Proteomes" id="UP000664915"/>
    </source>
</evidence>
<keyword evidence="2" id="KW-1185">Reference proteome</keyword>
<evidence type="ECO:0000313" key="1">
    <source>
        <dbReference type="EMBL" id="QPX48164.1"/>
    </source>
</evidence>
<name>A0A879R1V0_9CAUD</name>
<dbReference type="RefSeq" id="YP_010670174.1">
    <property type="nucleotide sequence ID" value="NC_070963.1"/>
</dbReference>
<sequence>MAAVYVNNLVVNSGADFSQSFTLEGSDTSSAFDLTGYTVSAQMRKWAGSSTATSFTATIESPPTIGQILLRLNSTQTSNLKPGRYVYDVVIIDEFGVKNRVIEGMVLVTEGVTR</sequence>
<dbReference type="Proteomes" id="UP000664915">
    <property type="component" value="Segment"/>
</dbReference>
<reference evidence="1" key="1">
    <citation type="submission" date="2020-09" db="EMBL/GenBank/DDBJ databases">
        <authorList>
            <person name="Zhang D."/>
            <person name="Hatherill J.R."/>
            <person name="Ramirez J.F."/>
            <person name="Edinger B."/>
            <person name="Balarin R."/>
            <person name="Sullivan A."/>
            <person name="Humpal K.M."/>
            <person name="Guseva A."/>
            <person name="Butela K.A."/>
            <person name="Garlena R.A."/>
            <person name="Russell D.A."/>
            <person name="Pope W.H."/>
            <person name="Jacobs-Sera D."/>
            <person name="Hatfull G.F."/>
        </authorList>
    </citation>
    <scope>NUCLEOTIDE SEQUENCE</scope>
</reference>
<dbReference type="GeneID" id="77946369"/>
<organism evidence="1 2">
    <name type="scientific">Synechococcus phage S-SRM01</name>
    <dbReference type="NCBI Taxonomy" id="2781608"/>
    <lineage>
        <taxon>Viruses</taxon>
        <taxon>Duplodnaviria</taxon>
        <taxon>Heunggongvirae</taxon>
        <taxon>Uroviricota</taxon>
        <taxon>Caudoviricetes</taxon>
        <taxon>Pantevenvirales</taxon>
        <taxon>Kyanoviridae</taxon>
        <taxon>Serangoonvirus</taxon>
        <taxon>Serangoonvirus essarone</taxon>
    </lineage>
</organism>
<dbReference type="EMBL" id="MW015081">
    <property type="protein sequence ID" value="QPX48164.1"/>
    <property type="molecule type" value="Genomic_DNA"/>
</dbReference>
<accession>A0A879R1V0</accession>
<dbReference type="KEGG" id="vg:77946369"/>